<dbReference type="AlphaFoldDB" id="A0A9E6Y0L5"/>
<dbReference type="CDD" id="cd03811">
    <property type="entry name" value="GT4_GT28_WabH-like"/>
    <property type="match status" value="1"/>
</dbReference>
<dbReference type="EC" id="2.4.1.250" evidence="5"/>
<dbReference type="RefSeq" id="WP_259311796.1">
    <property type="nucleotide sequence ID" value="NZ_CP087164.1"/>
</dbReference>
<dbReference type="EMBL" id="CP087164">
    <property type="protein sequence ID" value="UGS37751.1"/>
    <property type="molecule type" value="Genomic_DNA"/>
</dbReference>
<dbReference type="Gene3D" id="3.40.50.2000">
    <property type="entry name" value="Glycogen Phosphorylase B"/>
    <property type="match status" value="2"/>
</dbReference>
<dbReference type="KEGG" id="sbae:DSM104329_04172"/>
<evidence type="ECO:0000259" key="4">
    <source>
        <dbReference type="Pfam" id="PF13439"/>
    </source>
</evidence>
<keyword evidence="1 5" id="KW-0328">Glycosyltransferase</keyword>
<keyword evidence="2 5" id="KW-0808">Transferase</keyword>
<name>A0A9E6Y0L5_9ACTN</name>
<protein>
    <submittedName>
        <fullName evidence="5">D-inositol-3-phosphate glycosyltransferase</fullName>
        <ecNumber evidence="5">2.4.1.250</ecNumber>
    </submittedName>
</protein>
<proteinExistence type="predicted"/>
<dbReference type="SUPFAM" id="SSF53756">
    <property type="entry name" value="UDP-Glycosyltransferase/glycogen phosphorylase"/>
    <property type="match status" value="1"/>
</dbReference>
<dbReference type="InterPro" id="IPR028098">
    <property type="entry name" value="Glyco_trans_4-like_N"/>
</dbReference>
<dbReference type="GO" id="GO:0102710">
    <property type="term" value="F:D-inositol-3-phosphate glycosyltransferase activity"/>
    <property type="evidence" value="ECO:0007669"/>
    <property type="project" value="UniProtKB-EC"/>
</dbReference>
<sequence length="377" mass="40112">MRPRSAADRRRTPILLAVHSARVGGAQLMALDAAGWLADRHELHIAVRRGPLYERFAAAGRPMRASPTMTFGWGSRRRWLLELARSVLDAPRIALYVRRHRIRVVHTNSTVLLGPVIGAWLARVPVVVYARELPPDRRSRLLFSLLGAFADTVVAVSSAVESAFAGARGARVVRISDGIPIPPVPAPREGFGSPLRLCLVGTVNRDGRKGQDVAIDAVARLTERDVDVRLDLVGPIQQETSAAALAQRAAARGVADRVRLAGVSDRVGDVLASSDILLSCAHSEPLGLTIMEALARETPVVATRVGGVPDIVRDGETGILVAPGDPAAVAAGVGELVADPARARAMAARGRIDIAKRFDRTDALRALEAEIARAAAS</sequence>
<evidence type="ECO:0000313" key="5">
    <source>
        <dbReference type="EMBL" id="UGS37751.1"/>
    </source>
</evidence>
<evidence type="ECO:0000256" key="2">
    <source>
        <dbReference type="ARBA" id="ARBA00022679"/>
    </source>
</evidence>
<evidence type="ECO:0000256" key="1">
    <source>
        <dbReference type="ARBA" id="ARBA00022676"/>
    </source>
</evidence>
<dbReference type="InterPro" id="IPR001296">
    <property type="entry name" value="Glyco_trans_1"/>
</dbReference>
<gene>
    <name evidence="5" type="primary">mshA_15</name>
    <name evidence="5" type="ORF">DSM104329_04172</name>
</gene>
<evidence type="ECO:0000313" key="6">
    <source>
        <dbReference type="Proteomes" id="UP001162834"/>
    </source>
</evidence>
<dbReference type="Pfam" id="PF13439">
    <property type="entry name" value="Glyco_transf_4"/>
    <property type="match status" value="1"/>
</dbReference>
<keyword evidence="6" id="KW-1185">Reference proteome</keyword>
<reference evidence="5" key="1">
    <citation type="journal article" date="2022" name="Int. J. Syst. Evol. Microbiol.">
        <title>Pseudomonas aegrilactucae sp. nov. and Pseudomonas morbosilactucae sp. nov., pathogens causing bacterial rot of lettuce in Japan.</title>
        <authorList>
            <person name="Sawada H."/>
            <person name="Fujikawa T."/>
            <person name="Satou M."/>
        </authorList>
    </citation>
    <scope>NUCLEOTIDE SEQUENCE</scope>
    <source>
        <strain evidence="5">0166_1</strain>
    </source>
</reference>
<evidence type="ECO:0000259" key="3">
    <source>
        <dbReference type="Pfam" id="PF00534"/>
    </source>
</evidence>
<feature type="domain" description="Glycosyl transferase family 1" evidence="3">
    <location>
        <begin position="205"/>
        <end position="351"/>
    </location>
</feature>
<accession>A0A9E6Y0L5</accession>
<dbReference type="Pfam" id="PF00534">
    <property type="entry name" value="Glycos_transf_1"/>
    <property type="match status" value="1"/>
</dbReference>
<dbReference type="PANTHER" id="PTHR12526">
    <property type="entry name" value="GLYCOSYLTRANSFERASE"/>
    <property type="match status" value="1"/>
</dbReference>
<dbReference type="PANTHER" id="PTHR12526:SF510">
    <property type="entry name" value="D-INOSITOL 3-PHOSPHATE GLYCOSYLTRANSFERASE"/>
    <property type="match status" value="1"/>
</dbReference>
<organism evidence="5 6">
    <name type="scientific">Capillimicrobium parvum</name>
    <dbReference type="NCBI Taxonomy" id="2884022"/>
    <lineage>
        <taxon>Bacteria</taxon>
        <taxon>Bacillati</taxon>
        <taxon>Actinomycetota</taxon>
        <taxon>Thermoleophilia</taxon>
        <taxon>Solirubrobacterales</taxon>
        <taxon>Capillimicrobiaceae</taxon>
        <taxon>Capillimicrobium</taxon>
    </lineage>
</organism>
<dbReference type="Proteomes" id="UP001162834">
    <property type="component" value="Chromosome"/>
</dbReference>
<feature type="domain" description="Glycosyltransferase subfamily 4-like N-terminal" evidence="4">
    <location>
        <begin position="23"/>
        <end position="179"/>
    </location>
</feature>